<evidence type="ECO:0000256" key="4">
    <source>
        <dbReference type="ARBA" id="ARBA00022832"/>
    </source>
</evidence>
<evidence type="ECO:0000313" key="11">
    <source>
        <dbReference type="Proteomes" id="UP000660024"/>
    </source>
</evidence>
<feature type="domain" description="4'-phosphopantetheinyl transferase" evidence="9">
    <location>
        <begin position="19"/>
        <end position="126"/>
    </location>
</feature>
<dbReference type="Proteomes" id="UP000660024">
    <property type="component" value="Unassembled WGS sequence"/>
</dbReference>
<protein>
    <recommendedName>
        <fullName evidence="8">Holo-[acyl-carrier-protein] synthase</fullName>
        <shortName evidence="8">Holo-ACP synthase</shortName>
        <ecNumber evidence="8">2.7.8.7</ecNumber>
    </recommendedName>
    <alternativeName>
        <fullName evidence="8">4'-phosphopantetheinyl transferase AcpS</fullName>
    </alternativeName>
</protein>
<keyword evidence="3 8" id="KW-0479">Metal-binding</keyword>
<comment type="similarity">
    <text evidence="8">Belongs to the P-Pant transferase superfamily. AcpS family.</text>
</comment>
<proteinExistence type="inferred from homology"/>
<name>A0ABS1BJY3_9SPHI</name>
<dbReference type="EMBL" id="JAEHFY010000012">
    <property type="protein sequence ID" value="MBK0383208.1"/>
    <property type="molecule type" value="Genomic_DNA"/>
</dbReference>
<accession>A0ABS1BJY3</accession>
<keyword evidence="5 8" id="KW-0460">Magnesium</keyword>
<comment type="catalytic activity">
    <reaction evidence="8">
        <text>apo-[ACP] + CoA = holo-[ACP] + adenosine 3',5'-bisphosphate + H(+)</text>
        <dbReference type="Rhea" id="RHEA:12068"/>
        <dbReference type="Rhea" id="RHEA-COMP:9685"/>
        <dbReference type="Rhea" id="RHEA-COMP:9690"/>
        <dbReference type="ChEBI" id="CHEBI:15378"/>
        <dbReference type="ChEBI" id="CHEBI:29999"/>
        <dbReference type="ChEBI" id="CHEBI:57287"/>
        <dbReference type="ChEBI" id="CHEBI:58343"/>
        <dbReference type="ChEBI" id="CHEBI:64479"/>
        <dbReference type="EC" id="2.7.8.7"/>
    </reaction>
</comment>
<feature type="binding site" evidence="8">
    <location>
        <position position="23"/>
    </location>
    <ligand>
        <name>Mg(2+)</name>
        <dbReference type="ChEBI" id="CHEBI:18420"/>
    </ligand>
</feature>
<dbReference type="InterPro" id="IPR008278">
    <property type="entry name" value="4-PPantetheinyl_Trfase_dom"/>
</dbReference>
<organism evidence="10 11">
    <name type="scientific">Pedobacter segetis</name>
    <dbReference type="NCBI Taxonomy" id="2793069"/>
    <lineage>
        <taxon>Bacteria</taxon>
        <taxon>Pseudomonadati</taxon>
        <taxon>Bacteroidota</taxon>
        <taxon>Sphingobacteriia</taxon>
        <taxon>Sphingobacteriales</taxon>
        <taxon>Sphingobacteriaceae</taxon>
        <taxon>Pedobacter</taxon>
    </lineage>
</organism>
<keyword evidence="2 8" id="KW-0808">Transferase</keyword>
<feature type="binding site" evidence="8">
    <location>
        <position position="69"/>
    </location>
    <ligand>
        <name>Mg(2+)</name>
        <dbReference type="ChEBI" id="CHEBI:18420"/>
    </ligand>
</feature>
<evidence type="ECO:0000256" key="6">
    <source>
        <dbReference type="ARBA" id="ARBA00023098"/>
    </source>
</evidence>
<comment type="function">
    <text evidence="8">Transfers the 4'-phosphopantetheine moiety from coenzyme A to a Ser of acyl-carrier-protein.</text>
</comment>
<evidence type="ECO:0000256" key="1">
    <source>
        <dbReference type="ARBA" id="ARBA00022516"/>
    </source>
</evidence>
<reference evidence="10 11" key="1">
    <citation type="submission" date="2020-12" db="EMBL/GenBank/DDBJ databases">
        <title>Bacterial novel species Pedobacter sp. SD-b isolated from soil.</title>
        <authorList>
            <person name="Jung H.-Y."/>
        </authorList>
    </citation>
    <scope>NUCLEOTIDE SEQUENCE [LARGE SCALE GENOMIC DNA]</scope>
    <source>
        <strain evidence="10 11">SD-b</strain>
    </source>
</reference>
<dbReference type="SUPFAM" id="SSF56214">
    <property type="entry name" value="4'-phosphopantetheinyl transferase"/>
    <property type="match status" value="1"/>
</dbReference>
<evidence type="ECO:0000313" key="10">
    <source>
        <dbReference type="EMBL" id="MBK0383208.1"/>
    </source>
</evidence>
<evidence type="ECO:0000256" key="2">
    <source>
        <dbReference type="ARBA" id="ARBA00022679"/>
    </source>
</evidence>
<dbReference type="HAMAP" id="MF_00101">
    <property type="entry name" value="AcpS"/>
    <property type="match status" value="1"/>
</dbReference>
<evidence type="ECO:0000256" key="8">
    <source>
        <dbReference type="HAMAP-Rule" id="MF_00101"/>
    </source>
</evidence>
<dbReference type="InterPro" id="IPR037143">
    <property type="entry name" value="4-PPantetheinyl_Trfase_dom_sf"/>
</dbReference>
<keyword evidence="6 8" id="KW-0443">Lipid metabolism</keyword>
<keyword evidence="11" id="KW-1185">Reference proteome</keyword>
<comment type="caution">
    <text evidence="10">The sequence shown here is derived from an EMBL/GenBank/DDBJ whole genome shotgun (WGS) entry which is preliminary data.</text>
</comment>
<dbReference type="Gene3D" id="3.90.470.20">
    <property type="entry name" value="4'-phosphopantetheinyl transferase domain"/>
    <property type="match status" value="1"/>
</dbReference>
<evidence type="ECO:0000256" key="5">
    <source>
        <dbReference type="ARBA" id="ARBA00022842"/>
    </source>
</evidence>
<evidence type="ECO:0000259" key="9">
    <source>
        <dbReference type="Pfam" id="PF01648"/>
    </source>
</evidence>
<evidence type="ECO:0000256" key="7">
    <source>
        <dbReference type="ARBA" id="ARBA00023160"/>
    </source>
</evidence>
<keyword evidence="8" id="KW-0963">Cytoplasm</keyword>
<keyword evidence="7 8" id="KW-0275">Fatty acid biosynthesis</keyword>
<dbReference type="NCBIfam" id="TIGR00556">
    <property type="entry name" value="pantethn_trn"/>
    <property type="match status" value="1"/>
</dbReference>
<evidence type="ECO:0000256" key="3">
    <source>
        <dbReference type="ARBA" id="ARBA00022723"/>
    </source>
</evidence>
<keyword evidence="1 8" id="KW-0444">Lipid biosynthesis</keyword>
<dbReference type="InterPro" id="IPR004568">
    <property type="entry name" value="Ppantetheine-prot_Trfase_dom"/>
</dbReference>
<dbReference type="InterPro" id="IPR002582">
    <property type="entry name" value="ACPS"/>
</dbReference>
<dbReference type="EC" id="2.7.8.7" evidence="8"/>
<comment type="subcellular location">
    <subcellularLocation>
        <location evidence="8">Cytoplasm</location>
    </subcellularLocation>
</comment>
<gene>
    <name evidence="8" type="primary">acpS</name>
    <name evidence="10" type="ORF">I5M32_09580</name>
</gene>
<comment type="cofactor">
    <cofactor evidence="8">
        <name>Mg(2+)</name>
        <dbReference type="ChEBI" id="CHEBI:18420"/>
    </cofactor>
</comment>
<keyword evidence="4 8" id="KW-0276">Fatty acid metabolism</keyword>
<dbReference type="Pfam" id="PF01648">
    <property type="entry name" value="ACPS"/>
    <property type="match status" value="1"/>
</dbReference>
<sequence length="134" mass="15430">MRIDLSEKVEEITEGQDFAIGNDLVFLPDFEKSFNLLFKKRVYTQKEIDYCDQFDNPILRYASTWAAKEAVYKSIKQIIPKAISFKKIEITRSKIGGKPSVVLPELYKNLKLGLSLTHDGDYVWAVVILKLINN</sequence>